<dbReference type="AlphaFoldDB" id="A0A1E1M515"/>
<dbReference type="InterPro" id="IPR010730">
    <property type="entry name" value="HET"/>
</dbReference>
<name>A0A1E1M515_RHYSE</name>
<feature type="domain" description="Heterokaryon incompatibility" evidence="1">
    <location>
        <begin position="93"/>
        <end position="252"/>
    </location>
</feature>
<dbReference type="Pfam" id="PF06985">
    <property type="entry name" value="HET"/>
    <property type="match status" value="1"/>
</dbReference>
<evidence type="ECO:0000313" key="2">
    <source>
        <dbReference type="EMBL" id="CZT44203.1"/>
    </source>
</evidence>
<keyword evidence="3" id="KW-1185">Reference proteome</keyword>
<evidence type="ECO:0000313" key="3">
    <source>
        <dbReference type="Proteomes" id="UP000177625"/>
    </source>
</evidence>
<protein>
    <recommendedName>
        <fullName evidence="1">Heterokaryon incompatibility domain-containing protein</fullName>
    </recommendedName>
</protein>
<dbReference type="Proteomes" id="UP000177625">
    <property type="component" value="Unassembled WGS sequence"/>
</dbReference>
<dbReference type="PANTHER" id="PTHR33112">
    <property type="entry name" value="DOMAIN PROTEIN, PUTATIVE-RELATED"/>
    <property type="match status" value="1"/>
</dbReference>
<organism evidence="2 3">
    <name type="scientific">Rhynchosporium secalis</name>
    <name type="common">Barley scald fungus</name>
    <dbReference type="NCBI Taxonomy" id="38038"/>
    <lineage>
        <taxon>Eukaryota</taxon>
        <taxon>Fungi</taxon>
        <taxon>Dikarya</taxon>
        <taxon>Ascomycota</taxon>
        <taxon>Pezizomycotina</taxon>
        <taxon>Leotiomycetes</taxon>
        <taxon>Helotiales</taxon>
        <taxon>Ploettnerulaceae</taxon>
        <taxon>Rhynchosporium</taxon>
    </lineage>
</organism>
<sequence>MGLASLNDDGGYSWNEIFTEKSANRSPWPIIGQASERRRSAMESIPVLKEWIETCQTSHPECSKEGGGLPTRVLDVSGQNVFLYVSRIEVEPYAALSHCWGKLPVIQTHRSTLKERSVEIPWTNLSKTFQNAVATTRLVGLKYLWIDSLCIIQDDAEDWEKESGSMASIYECAQIVIVASDGSDNNPGFLHDRHSQIASKPIYEGIDAGGESYQIRIREGDDHRWYGNLLPPRSQIVRDSSQLSTRGWAFQERLLATRYVQFRSQELVWECKTSLWCECGTLSRPSQQRVPASKQALYKSLQSQDRQTIYSIWSRIVNNYASKVLTNGNDILQALSGLAKRFQAAGSGEYLAGLWREDLPLSLLWEARGPRPKPYRAPSWFWASIDTSIAGSSLITESTTDSKASAPTNILATIHDVFCESSVADPTGRVSAGRLTLSGKIVTIIAMARQATSRYEPYESPFDWTAKLQHDFTNQRSLIGFQADTIIPNLHLEALICVLIAETAGAPRALVLRKAKAGNPKGHLQGEVLYERVGLIDRIILGSSVRSSGWMGMFEHATIQTISII</sequence>
<evidence type="ECO:0000259" key="1">
    <source>
        <dbReference type="Pfam" id="PF06985"/>
    </source>
</evidence>
<proteinExistence type="predicted"/>
<dbReference type="EMBL" id="FJVC01000163">
    <property type="protein sequence ID" value="CZT44203.1"/>
    <property type="molecule type" value="Genomic_DNA"/>
</dbReference>
<gene>
    <name evidence="2" type="ORF">RSE6_04340</name>
</gene>
<accession>A0A1E1M515</accession>
<dbReference type="PANTHER" id="PTHR33112:SF9">
    <property type="entry name" value="HETEROKARYON INCOMPATIBILITY DOMAIN-CONTAINING PROTEIN"/>
    <property type="match status" value="1"/>
</dbReference>
<reference evidence="3" key="1">
    <citation type="submission" date="2016-03" db="EMBL/GenBank/DDBJ databases">
        <authorList>
            <person name="Guldener U."/>
        </authorList>
    </citation>
    <scope>NUCLEOTIDE SEQUENCE [LARGE SCALE GENOMIC DNA]</scope>
</reference>